<dbReference type="AlphaFoldDB" id="A0AAE1MLK7"/>
<evidence type="ECO:0000313" key="2">
    <source>
        <dbReference type="EMBL" id="KAK4272437.1"/>
    </source>
</evidence>
<comment type="caution">
    <text evidence="2">The sequence shown here is derived from an EMBL/GenBank/DDBJ whole genome shotgun (WGS) entry which is preliminary data.</text>
</comment>
<dbReference type="InterPro" id="IPR001810">
    <property type="entry name" value="F-box_dom"/>
</dbReference>
<sequence>MSMKKNNLVLKVASEEEECKFSLLDLPDLALDCVLENLSPTDLCNMAAVCPSLRDRCRSDYLWGKHIERKWGKVIGASAYRQWRWQVASRNTEKIFHRGNQKGIFASLQSFSPFQWIKTISGNGRQSSRSLLPDDSFMALYLSLENGKFWFPAQVYNRENGHAGFLLSCYDAQLCYDSRTDTFQARYLPYERWSMEENIHWDRLRMPPIDISSHVLHTSDSLEDLKPGDHIEIQWRKNKHYPYGWWYGVIGHLESCRGHGNHCQCQYSDMVVVEFRQYAVGCRWRQTVVNRKQHREEGDEMDGFYGGIRKLFSEEEIRRWTILWPTKLVQ</sequence>
<organism evidence="2 3">
    <name type="scientific">Acacia crassicarpa</name>
    <name type="common">northern wattle</name>
    <dbReference type="NCBI Taxonomy" id="499986"/>
    <lineage>
        <taxon>Eukaryota</taxon>
        <taxon>Viridiplantae</taxon>
        <taxon>Streptophyta</taxon>
        <taxon>Embryophyta</taxon>
        <taxon>Tracheophyta</taxon>
        <taxon>Spermatophyta</taxon>
        <taxon>Magnoliopsida</taxon>
        <taxon>eudicotyledons</taxon>
        <taxon>Gunneridae</taxon>
        <taxon>Pentapetalae</taxon>
        <taxon>rosids</taxon>
        <taxon>fabids</taxon>
        <taxon>Fabales</taxon>
        <taxon>Fabaceae</taxon>
        <taxon>Caesalpinioideae</taxon>
        <taxon>mimosoid clade</taxon>
        <taxon>Acacieae</taxon>
        <taxon>Acacia</taxon>
    </lineage>
</organism>
<accession>A0AAE1MLK7</accession>
<dbReference type="Gene3D" id="1.20.1280.50">
    <property type="match status" value="1"/>
</dbReference>
<dbReference type="InterPro" id="IPR036047">
    <property type="entry name" value="F-box-like_dom_sf"/>
</dbReference>
<feature type="domain" description="F-box" evidence="1">
    <location>
        <begin position="20"/>
        <end position="66"/>
    </location>
</feature>
<reference evidence="2" key="1">
    <citation type="submission" date="2023-10" db="EMBL/GenBank/DDBJ databases">
        <title>Chromosome-level genome of the transformable northern wattle, Acacia crassicarpa.</title>
        <authorList>
            <person name="Massaro I."/>
            <person name="Sinha N.R."/>
            <person name="Poethig S."/>
            <person name="Leichty A.R."/>
        </authorList>
    </citation>
    <scope>NUCLEOTIDE SEQUENCE</scope>
    <source>
        <strain evidence="2">Acra3RX</strain>
        <tissue evidence="2">Leaf</tissue>
    </source>
</reference>
<gene>
    <name evidence="2" type="ORF">QN277_020997</name>
</gene>
<dbReference type="SMART" id="SM00256">
    <property type="entry name" value="FBOX"/>
    <property type="match status" value="1"/>
</dbReference>
<dbReference type="EMBL" id="JAWXYG010000005">
    <property type="protein sequence ID" value="KAK4272437.1"/>
    <property type="molecule type" value="Genomic_DNA"/>
</dbReference>
<dbReference type="PROSITE" id="PS50181">
    <property type="entry name" value="FBOX"/>
    <property type="match status" value="1"/>
</dbReference>
<dbReference type="SUPFAM" id="SSF81383">
    <property type="entry name" value="F-box domain"/>
    <property type="match status" value="1"/>
</dbReference>
<dbReference type="Pfam" id="PF00646">
    <property type="entry name" value="F-box"/>
    <property type="match status" value="1"/>
</dbReference>
<proteinExistence type="predicted"/>
<dbReference type="Proteomes" id="UP001293593">
    <property type="component" value="Unassembled WGS sequence"/>
</dbReference>
<dbReference type="PANTHER" id="PTHR31482:SF18">
    <property type="entry name" value="ESTS AU081301(E20138)"/>
    <property type="match status" value="1"/>
</dbReference>
<name>A0AAE1MLK7_9FABA</name>
<keyword evidence="3" id="KW-1185">Reference proteome</keyword>
<dbReference type="PANTHER" id="PTHR31482">
    <property type="entry name" value="ESTS AU081301(E20138)"/>
    <property type="match status" value="1"/>
</dbReference>
<evidence type="ECO:0000313" key="3">
    <source>
        <dbReference type="Proteomes" id="UP001293593"/>
    </source>
</evidence>
<protein>
    <recommendedName>
        <fullName evidence="1">F-box domain-containing protein</fullName>
    </recommendedName>
</protein>
<evidence type="ECO:0000259" key="1">
    <source>
        <dbReference type="PROSITE" id="PS50181"/>
    </source>
</evidence>